<reference evidence="2 3" key="1">
    <citation type="submission" date="2020-01" db="EMBL/GenBank/DDBJ databases">
        <authorList>
            <person name="Gupta K D."/>
        </authorList>
    </citation>
    <scope>NUCLEOTIDE SEQUENCE [LARGE SCALE GENOMIC DNA]</scope>
</reference>
<proteinExistence type="predicted"/>
<sequence length="448" mass="50736">MLVKLLRRLKVEDKARSTAGPRDISATSPASQPTDEKISVLNDLKPSSEQLLLRNPPAEWQLPLPPDIILLILDYFVQDMTTVYNLSLACSSLAKICRPYRLSTVSLNIQARVTVEDFAWSLRTYPDRIDLIQSFHITGDNPPWYSTSVDERLCFILTRPYLKLKRLELSIGASWASMPSQFQHAFQVLFARPALREIVFDRMRISVDMLAYLPQISSLEIRGDISWPPQLTSGICVPTRLLVYDRTPDGYVIHGLFYEDSPLKLTKLKQLETYVANLDAGALAIPLRMCATTLTSLHLYTGKMNSVPNAIDLGSLTQLEDILLTCDLTEAPTYHFSRVLDALSRLGPDPYPVHNLIQITVILRKSRLGFTKYPRWGLLDALFAPSLEIRWPKLGKVNIRIVTEDKSDERWYVQGSTEKKIQPLMPVLHGAGVLNIHASVESLDLWRL</sequence>
<organism evidence="2 3">
    <name type="scientific">Cyclocybe aegerita</name>
    <name type="common">Black poplar mushroom</name>
    <name type="synonym">Agrocybe aegerita</name>
    <dbReference type="NCBI Taxonomy" id="1973307"/>
    <lineage>
        <taxon>Eukaryota</taxon>
        <taxon>Fungi</taxon>
        <taxon>Dikarya</taxon>
        <taxon>Basidiomycota</taxon>
        <taxon>Agaricomycotina</taxon>
        <taxon>Agaricomycetes</taxon>
        <taxon>Agaricomycetidae</taxon>
        <taxon>Agaricales</taxon>
        <taxon>Agaricineae</taxon>
        <taxon>Bolbitiaceae</taxon>
        <taxon>Cyclocybe</taxon>
    </lineage>
</organism>
<dbReference type="AlphaFoldDB" id="A0A8S0X1I6"/>
<evidence type="ECO:0000313" key="3">
    <source>
        <dbReference type="Proteomes" id="UP000467700"/>
    </source>
</evidence>
<dbReference type="EMBL" id="CACVBS010000101">
    <property type="protein sequence ID" value="CAA7270996.1"/>
    <property type="molecule type" value="Genomic_DNA"/>
</dbReference>
<protein>
    <submittedName>
        <fullName evidence="2">Uncharacterized protein</fullName>
    </submittedName>
</protein>
<keyword evidence="3" id="KW-1185">Reference proteome</keyword>
<gene>
    <name evidence="2" type="ORF">AAE3_LOCUS13450</name>
</gene>
<evidence type="ECO:0000313" key="2">
    <source>
        <dbReference type="EMBL" id="CAA7270996.1"/>
    </source>
</evidence>
<comment type="caution">
    <text evidence="2">The sequence shown here is derived from an EMBL/GenBank/DDBJ whole genome shotgun (WGS) entry which is preliminary data.</text>
</comment>
<accession>A0A8S0X1I6</accession>
<dbReference type="OrthoDB" id="2904962at2759"/>
<name>A0A8S0X1I6_CYCAE</name>
<feature type="region of interest" description="Disordered" evidence="1">
    <location>
        <begin position="14"/>
        <end position="37"/>
    </location>
</feature>
<dbReference type="Proteomes" id="UP000467700">
    <property type="component" value="Unassembled WGS sequence"/>
</dbReference>
<evidence type="ECO:0000256" key="1">
    <source>
        <dbReference type="SAM" id="MobiDB-lite"/>
    </source>
</evidence>